<feature type="transmembrane region" description="Helical" evidence="1">
    <location>
        <begin position="21"/>
        <end position="37"/>
    </location>
</feature>
<keyword evidence="3" id="KW-1185">Reference proteome</keyword>
<keyword evidence="1" id="KW-0812">Transmembrane</keyword>
<proteinExistence type="predicted"/>
<comment type="caution">
    <text evidence="2">The sequence shown here is derived from an EMBL/GenBank/DDBJ whole genome shotgun (WGS) entry which is preliminary data.</text>
</comment>
<evidence type="ECO:0000313" key="3">
    <source>
        <dbReference type="Proteomes" id="UP001152561"/>
    </source>
</evidence>
<protein>
    <submittedName>
        <fullName evidence="2">Uncharacterized protein</fullName>
    </submittedName>
</protein>
<gene>
    <name evidence="2" type="ORF">K7X08_038129</name>
</gene>
<dbReference type="EMBL" id="JAJAGQ010000002">
    <property type="protein sequence ID" value="KAJ8571157.1"/>
    <property type="molecule type" value="Genomic_DNA"/>
</dbReference>
<dbReference type="Proteomes" id="UP001152561">
    <property type="component" value="Unassembled WGS sequence"/>
</dbReference>
<keyword evidence="1" id="KW-0472">Membrane</keyword>
<keyword evidence="1" id="KW-1133">Transmembrane helix</keyword>
<organism evidence="2 3">
    <name type="scientific">Anisodus acutangulus</name>
    <dbReference type="NCBI Taxonomy" id="402998"/>
    <lineage>
        <taxon>Eukaryota</taxon>
        <taxon>Viridiplantae</taxon>
        <taxon>Streptophyta</taxon>
        <taxon>Embryophyta</taxon>
        <taxon>Tracheophyta</taxon>
        <taxon>Spermatophyta</taxon>
        <taxon>Magnoliopsida</taxon>
        <taxon>eudicotyledons</taxon>
        <taxon>Gunneridae</taxon>
        <taxon>Pentapetalae</taxon>
        <taxon>asterids</taxon>
        <taxon>lamiids</taxon>
        <taxon>Solanales</taxon>
        <taxon>Solanaceae</taxon>
        <taxon>Solanoideae</taxon>
        <taxon>Hyoscyameae</taxon>
        <taxon>Anisodus</taxon>
    </lineage>
</organism>
<sequence length="100" mass="11134">MGRMRNLEKGRLPFPGMLTKILLHASVLTNVGGYVILHQSNKRYDVTNAARGEIDLEELQQQIPHTVQFLGLAPPPSLPPDEDVNSVTKDDTYYGVDCMP</sequence>
<accession>A0A9Q1N1M6</accession>
<name>A0A9Q1N1M6_9SOLA</name>
<evidence type="ECO:0000256" key="1">
    <source>
        <dbReference type="SAM" id="Phobius"/>
    </source>
</evidence>
<dbReference type="AlphaFoldDB" id="A0A9Q1N1M6"/>
<evidence type="ECO:0000313" key="2">
    <source>
        <dbReference type="EMBL" id="KAJ8571157.1"/>
    </source>
</evidence>
<reference evidence="3" key="1">
    <citation type="journal article" date="2023" name="Proc. Natl. Acad. Sci. U.S.A.">
        <title>Genomic and structural basis for evolution of tropane alkaloid biosynthesis.</title>
        <authorList>
            <person name="Wanga Y.-J."/>
            <person name="Taina T."/>
            <person name="Yua J.-Y."/>
            <person name="Lia J."/>
            <person name="Xua B."/>
            <person name="Chenc J."/>
            <person name="D'Auriad J.C."/>
            <person name="Huanga J.-P."/>
            <person name="Huanga S.-X."/>
        </authorList>
    </citation>
    <scope>NUCLEOTIDE SEQUENCE [LARGE SCALE GENOMIC DNA]</scope>
    <source>
        <strain evidence="3">cv. KIB-2019</strain>
    </source>
</reference>